<dbReference type="EMBL" id="JASWJB010000060">
    <property type="protein sequence ID" value="KAK2603636.1"/>
    <property type="molecule type" value="Genomic_DNA"/>
</dbReference>
<accession>A0AAJ0CRU9</accession>
<dbReference type="GO" id="GO:1901336">
    <property type="term" value="P:lactone biosynthetic process"/>
    <property type="evidence" value="ECO:0007669"/>
    <property type="project" value="UniProtKB-ARBA"/>
</dbReference>
<dbReference type="InterPro" id="IPR020843">
    <property type="entry name" value="ER"/>
</dbReference>
<organism evidence="11 12">
    <name type="scientific">Conoideocrella luteorostrata</name>
    <dbReference type="NCBI Taxonomy" id="1105319"/>
    <lineage>
        <taxon>Eukaryota</taxon>
        <taxon>Fungi</taxon>
        <taxon>Dikarya</taxon>
        <taxon>Ascomycota</taxon>
        <taxon>Pezizomycotina</taxon>
        <taxon>Sordariomycetes</taxon>
        <taxon>Hypocreomycetidae</taxon>
        <taxon>Hypocreales</taxon>
        <taxon>Clavicipitaceae</taxon>
        <taxon>Conoideocrella</taxon>
    </lineage>
</organism>
<dbReference type="Pfam" id="PF08659">
    <property type="entry name" value="KR"/>
    <property type="match status" value="1"/>
</dbReference>
<evidence type="ECO:0000313" key="12">
    <source>
        <dbReference type="Proteomes" id="UP001251528"/>
    </source>
</evidence>
<dbReference type="InterPro" id="IPR014043">
    <property type="entry name" value="Acyl_transferase_dom"/>
</dbReference>
<keyword evidence="1" id="KW-0596">Phosphopantetheine</keyword>
<dbReference type="PROSITE" id="PS52019">
    <property type="entry name" value="PKS_MFAS_DH"/>
    <property type="match status" value="1"/>
</dbReference>
<sequence length="2418" mass="263477">MHTTGSVEYMTSEVEKLHYDHVMDVAKGGLVISDTVRLGDSSLNTSGPSSAFTEEDNTVCIAGMACHLPGGITSPSGLWDYLYNKKTAQCEVPLDRYNINGFYNKDGSRAGVMNVNGGYFLDEDVRRFDPSFFGINNLEASYMDPQQRKLLEVVYECFEDAGLSMEDVSGSNTAVFVGNFTVDYSVMQSRDTDYVHRLAATGGGTSIMSNRISHVFNLHGPSFTLDTACSSTIYALHQAVAAIRNGDCDSAIVAGANLIISPEQHFGTAKGGFLSPTSACHTFDVSADGYARAEAVNAIYISRLTSCVRKEHKIRAVIRGTAINATPGITLPDAKMQEAVIRKAYQNAGLSFTGTDYVECHGTGTPVGDPIEVDGIAACFAGRDGEPLRIGSVKTNMGHSEAASGLTSIIKVALAFEHGTIPPTYGVQQENPKLKLKERNLKVLNDNEPWPRSLRRASVNSFGYGGANGHVILEAPGSYFGSSPGSFLELKTSLVKDTESDGRVLVLPISASSSKSLEARRQQVRNLLESTNAQAIDELASMLSRRQAKMRLRDFLLVSVNSNAGSTLLEVPDAGDKPNSGASPLPLAFVFTGQGAQYANMAKDLIDRDDCFKSSIRALDHVLQSLPSEHRPDWTLEQTILDPPATSKINHVTRSQPICTAVQVGIVNLLRTWGVNPSAVIGHSSGEIAASYSAGLLTSSQAILAAYFRGFAVDKLQSRGTMLAASVGSDAAEAMLQELHLKEVRVACVNSPEGVTFSGTVNGIDVLEAQLQKDGKFVRRLETGGRAYHSHMMVEIGDLYESLVRRYLTDDSGAEASRIDMFSTVGTSAQGLQIVDPAVNMSDYFRRNLEQPVQFSAGLTKLITSENHHLVEIGPHAALKGPIQQIRTSLGQNKDTAPYSPTLVKKNNAYVCLKKLAGTLFSYGHILNWNAINNVSRIHESSNLSLPSYPWDYSKPLPWHEPRASVEHRLRKHPRHELLGTQATAGNGIEWHWRNILRLSEMSWLRDHKLGEMQIVLPGAAYMAMAIEALSQAQELKARLQAGEHMSFEFENVNISAAFVVPDDNNADHDSTELHTVMSRRKISTINTSDDWYEFSVSSWISGSAVLHCMGSIRVVESAMAADDGCAFISGHGLETWGMSRWYTKAREEGLNFGPAFQSLTSLHTDSSRISADSIAKVFLEPPSLSGVDMFYALHPITIDACFQAAIMGGTAGNISALRAFVPVFVSNCTIQVPTGGLAHFGATEGNIHSRMEKTGVSTRAVGFTLRLQDGTPVIDMSHLRMNAYTGRTPVEAETSIYLQRQPCLRVLWKPDILSIQPGSERAINEYIASFASQQSDELKDNGALVVIAACLDLLGHKIPRMSVLELGQERQWTAKDCQSILGKDTAFPRCKSWHDGRLVEGGKVTVNAARACENYDAVVIPHHSISSKIWSEVAEDILSLLSENSIILTRKTESAVARLESAGFVTLELPSDSLIAVRVTKKIDLGGQEVVIVKPNQCSPAIDRLSEAIESHFKNNIGVSRLSTTTIGNVKSVDLHGRVTCVSMLEMEREFLASISSEDMDRFRYITDNVASILWLTAANMISAPNPDLTLSNGLSRALMLEQPALRYTVLDIGADFANEAYAESICTNISVTLTSRFAPDDKEFIQKDGVLYISRFAPDDDLNALFRQRMCSDAMDVVPLREVGPAKLSIGQVGMTDTIHFQQTSELKTAPASGFVDVDLRAVGLNAKDIYALNGRAETRSATTALDFSGVISAVGPDVKHLKVGDRVVGFVPNQFGTTERVTVKAVHKMLPNEDFTVLPTLLTVYCTALVALRDRAHLRAGESILIHSGSGAFGLAAIAVAKQMGAVVYATVGSQLKRDYLIKEMGIPSENIFHSRNTSFKKEIMATTGNRGVNVIINSLVGDLMHASWSCIAPFGRFVEIGKRELVDAGKLDMHNFLKNATFTAFDLSEFFYAEDSHYQDVVYRYTAEVIEMYRAGTIKASPITTFDIADIGQAYRYFGNKDRVGKVVISMENPKSRVQVSPSPYKAVFHPDKTYLLVGCLGGLGRSLSRWMMFRGARKFCFLGRSGCDKPSAAELVSHLRNAGARVTVVRGDVSCAQDVREAVVASAEEGPIGGVVQAAMGLSEALFTVMENKAWHTGIQPKWKGSWNLHNALEGHDQALDFFLMTSSISGSCGTATESNYCAANGFLDSFAKWRRSQGKPGVSIGLGMISQVGYLHENPDIEAMLLRKGIQPLNEDEFLQILDYGIASSSGDDSFIRASSCDHGAAHILTGLESYGVRKLMAQGFERDAKEEENGTDTSQILTAAEWMKDVPANIVSMIMPEASAPTLLDAVLRLTKRRFSNLILMQLDAVDDRASLLSFGVDSMLAAEFRTWFFNIFKVDVPFLDIVSPQKCLYNLAEFVETQLVSGAENK</sequence>
<dbReference type="Gene3D" id="3.90.180.10">
    <property type="entry name" value="Medium-chain alcohol dehydrogenases, catalytic domain"/>
    <property type="match status" value="1"/>
</dbReference>
<dbReference type="Pfam" id="PF14765">
    <property type="entry name" value="PS-DH"/>
    <property type="match status" value="1"/>
</dbReference>
<dbReference type="InterPro" id="IPR001227">
    <property type="entry name" value="Ac_transferase_dom_sf"/>
</dbReference>
<feature type="region of interest" description="C-terminal hotdog fold" evidence="8">
    <location>
        <begin position="1133"/>
        <end position="1291"/>
    </location>
</feature>
<dbReference type="InterPro" id="IPR056501">
    <property type="entry name" value="NAD-bd_HRPKS_sdrA"/>
</dbReference>
<comment type="caution">
    <text evidence="11">The sequence shown here is derived from an EMBL/GenBank/DDBJ whole genome shotgun (WGS) entry which is preliminary data.</text>
</comment>
<dbReference type="GO" id="GO:0016491">
    <property type="term" value="F:oxidoreductase activity"/>
    <property type="evidence" value="ECO:0007669"/>
    <property type="project" value="UniProtKB-KW"/>
</dbReference>
<evidence type="ECO:0000256" key="2">
    <source>
        <dbReference type="ARBA" id="ARBA00022553"/>
    </source>
</evidence>
<dbReference type="CDD" id="cd00833">
    <property type="entry name" value="PKS"/>
    <property type="match status" value="1"/>
</dbReference>
<dbReference type="SUPFAM" id="SSF52151">
    <property type="entry name" value="FabD/lysophospholipase-like"/>
    <property type="match status" value="1"/>
</dbReference>
<dbReference type="Pfam" id="PF02801">
    <property type="entry name" value="Ketoacyl-synt_C"/>
    <property type="match status" value="1"/>
</dbReference>
<dbReference type="Gene3D" id="3.40.366.10">
    <property type="entry name" value="Malonyl-Coenzyme A Acyl Carrier Protein, domain 2"/>
    <property type="match status" value="1"/>
</dbReference>
<dbReference type="InterPro" id="IPR042104">
    <property type="entry name" value="PKS_dehydratase_sf"/>
</dbReference>
<dbReference type="InterPro" id="IPR020807">
    <property type="entry name" value="PKS_DH"/>
</dbReference>
<dbReference type="InterPro" id="IPR014031">
    <property type="entry name" value="Ketoacyl_synth_C"/>
</dbReference>
<dbReference type="InterPro" id="IPR013968">
    <property type="entry name" value="PKS_KR"/>
</dbReference>
<dbReference type="InterPro" id="IPR016035">
    <property type="entry name" value="Acyl_Trfase/lysoPLipase"/>
</dbReference>
<dbReference type="GO" id="GO:0004315">
    <property type="term" value="F:3-oxoacyl-[acyl-carrier-protein] synthase activity"/>
    <property type="evidence" value="ECO:0007669"/>
    <property type="project" value="InterPro"/>
</dbReference>
<evidence type="ECO:0000256" key="1">
    <source>
        <dbReference type="ARBA" id="ARBA00022450"/>
    </source>
</evidence>
<evidence type="ECO:0008006" key="13">
    <source>
        <dbReference type="Google" id="ProtNLM"/>
    </source>
</evidence>
<dbReference type="InterPro" id="IPR032821">
    <property type="entry name" value="PKS_assoc"/>
</dbReference>
<dbReference type="InterPro" id="IPR020841">
    <property type="entry name" value="PKS_Beta-ketoAc_synthase_dom"/>
</dbReference>
<keyword evidence="6" id="KW-0511">Multifunctional enzyme</keyword>
<dbReference type="InterPro" id="IPR018201">
    <property type="entry name" value="Ketoacyl_synth_AS"/>
</dbReference>
<dbReference type="PANTHER" id="PTHR43775">
    <property type="entry name" value="FATTY ACID SYNTHASE"/>
    <property type="match status" value="1"/>
</dbReference>
<dbReference type="SUPFAM" id="SSF50129">
    <property type="entry name" value="GroES-like"/>
    <property type="match status" value="1"/>
</dbReference>
<evidence type="ECO:0000256" key="4">
    <source>
        <dbReference type="ARBA" id="ARBA00022857"/>
    </source>
</evidence>
<feature type="region of interest" description="N-terminal hotdog fold" evidence="8">
    <location>
        <begin position="976"/>
        <end position="1120"/>
    </location>
</feature>
<keyword evidence="12" id="KW-1185">Reference proteome</keyword>
<dbReference type="Pfam" id="PF00109">
    <property type="entry name" value="ketoacyl-synt"/>
    <property type="match status" value="1"/>
</dbReference>
<dbReference type="GO" id="GO:0004312">
    <property type="term" value="F:fatty acid synthase activity"/>
    <property type="evidence" value="ECO:0007669"/>
    <property type="project" value="TreeGrafter"/>
</dbReference>
<dbReference type="SMART" id="SM00829">
    <property type="entry name" value="PKS_ER"/>
    <property type="match status" value="1"/>
</dbReference>
<dbReference type="InterPro" id="IPR011032">
    <property type="entry name" value="GroES-like_sf"/>
</dbReference>
<keyword evidence="4" id="KW-0521">NADP</keyword>
<keyword evidence="7" id="KW-0012">Acyltransferase</keyword>
<dbReference type="SUPFAM" id="SSF55048">
    <property type="entry name" value="Probable ACP-binding domain of malonyl-CoA ACP transacylase"/>
    <property type="match status" value="1"/>
</dbReference>
<dbReference type="Pfam" id="PF21089">
    <property type="entry name" value="PKS_DH_N"/>
    <property type="match status" value="1"/>
</dbReference>
<dbReference type="Gene3D" id="3.10.129.110">
    <property type="entry name" value="Polyketide synthase dehydratase"/>
    <property type="match status" value="1"/>
</dbReference>
<dbReference type="GO" id="GO:0044550">
    <property type="term" value="P:secondary metabolite biosynthetic process"/>
    <property type="evidence" value="ECO:0007669"/>
    <property type="project" value="TreeGrafter"/>
</dbReference>
<dbReference type="SMART" id="SM00827">
    <property type="entry name" value="PKS_AT"/>
    <property type="match status" value="1"/>
</dbReference>
<dbReference type="InterPro" id="IPR049551">
    <property type="entry name" value="PKS_DH_C"/>
</dbReference>
<evidence type="ECO:0000256" key="3">
    <source>
        <dbReference type="ARBA" id="ARBA00022679"/>
    </source>
</evidence>
<proteinExistence type="predicted"/>
<dbReference type="SMART" id="SM00826">
    <property type="entry name" value="PKS_DH"/>
    <property type="match status" value="1"/>
</dbReference>
<dbReference type="SUPFAM" id="SSF53901">
    <property type="entry name" value="Thiolase-like"/>
    <property type="match status" value="1"/>
</dbReference>
<dbReference type="InterPro" id="IPR050091">
    <property type="entry name" value="PKS_NRPS_Biosynth_Enz"/>
</dbReference>
<dbReference type="InterPro" id="IPR013149">
    <property type="entry name" value="ADH-like_C"/>
</dbReference>
<dbReference type="SUPFAM" id="SSF51735">
    <property type="entry name" value="NAD(P)-binding Rossmann-fold domains"/>
    <property type="match status" value="2"/>
</dbReference>
<dbReference type="Gene3D" id="3.40.50.720">
    <property type="entry name" value="NAD(P)-binding Rossmann-like Domain"/>
    <property type="match status" value="2"/>
</dbReference>
<evidence type="ECO:0000259" key="10">
    <source>
        <dbReference type="PROSITE" id="PS52019"/>
    </source>
</evidence>
<dbReference type="GO" id="GO:0006633">
    <property type="term" value="P:fatty acid biosynthetic process"/>
    <property type="evidence" value="ECO:0007669"/>
    <property type="project" value="InterPro"/>
</dbReference>
<evidence type="ECO:0000256" key="8">
    <source>
        <dbReference type="PROSITE-ProRule" id="PRU01363"/>
    </source>
</evidence>
<keyword evidence="5" id="KW-0560">Oxidoreductase</keyword>
<gene>
    <name evidence="11" type="ORF">QQS21_004217</name>
</gene>
<feature type="active site" description="Proton donor; for dehydratase activity" evidence="8">
    <location>
        <position position="1200"/>
    </location>
</feature>
<dbReference type="SMART" id="SM00825">
    <property type="entry name" value="PKS_KS"/>
    <property type="match status" value="1"/>
</dbReference>
<evidence type="ECO:0000256" key="6">
    <source>
        <dbReference type="ARBA" id="ARBA00023268"/>
    </source>
</evidence>
<dbReference type="Gene3D" id="3.40.47.10">
    <property type="match status" value="1"/>
</dbReference>
<keyword evidence="3" id="KW-0808">Transferase</keyword>
<name>A0AAJ0CRU9_9HYPO</name>
<protein>
    <recommendedName>
        <fullName evidence="13">Polyketide synthase</fullName>
    </recommendedName>
</protein>
<dbReference type="InterPro" id="IPR049900">
    <property type="entry name" value="PKS_mFAS_DH"/>
</dbReference>
<dbReference type="Pfam" id="PF08240">
    <property type="entry name" value="ADH_N"/>
    <property type="match status" value="1"/>
</dbReference>
<dbReference type="InterPro" id="IPR016039">
    <property type="entry name" value="Thiolase-like"/>
</dbReference>
<dbReference type="PROSITE" id="PS00606">
    <property type="entry name" value="KS3_1"/>
    <property type="match status" value="1"/>
</dbReference>
<dbReference type="CDD" id="cd05195">
    <property type="entry name" value="enoyl_red"/>
    <property type="match status" value="1"/>
</dbReference>
<dbReference type="SMART" id="SM00822">
    <property type="entry name" value="PKS_KR"/>
    <property type="match status" value="1"/>
</dbReference>
<dbReference type="Pfam" id="PF00698">
    <property type="entry name" value="Acyl_transf_1"/>
    <property type="match status" value="1"/>
</dbReference>
<dbReference type="Pfam" id="PF23114">
    <property type="entry name" value="NAD-bd_HRPKS_sdrA"/>
    <property type="match status" value="1"/>
</dbReference>
<dbReference type="InterPro" id="IPR049552">
    <property type="entry name" value="PKS_DH_N"/>
</dbReference>
<dbReference type="InterPro" id="IPR036291">
    <property type="entry name" value="NAD(P)-bd_dom_sf"/>
</dbReference>
<reference evidence="11" key="1">
    <citation type="submission" date="2023-06" db="EMBL/GenBank/DDBJ databases">
        <title>Conoideocrella luteorostrata (Hypocreales: Clavicipitaceae), a potential biocontrol fungus for elongate hemlock scale in United States Christmas tree production areas.</title>
        <authorList>
            <person name="Barrett H."/>
            <person name="Lovett B."/>
            <person name="Macias A.M."/>
            <person name="Stajich J.E."/>
            <person name="Kasson M.T."/>
        </authorList>
    </citation>
    <scope>NUCLEOTIDE SEQUENCE</scope>
    <source>
        <strain evidence="11">ARSEF 14590</strain>
    </source>
</reference>
<dbReference type="InterPro" id="IPR016036">
    <property type="entry name" value="Malonyl_transacylase_ACP-bd"/>
</dbReference>
<evidence type="ECO:0000256" key="7">
    <source>
        <dbReference type="ARBA" id="ARBA00023315"/>
    </source>
</evidence>
<dbReference type="InterPro" id="IPR057326">
    <property type="entry name" value="KR_dom"/>
</dbReference>
<dbReference type="InterPro" id="IPR013154">
    <property type="entry name" value="ADH-like_N"/>
</dbReference>
<dbReference type="PANTHER" id="PTHR43775:SF50">
    <property type="entry name" value="HIGHLY REDUCING POLYKETIDE SYNTHASE SRDA"/>
    <property type="match status" value="1"/>
</dbReference>
<dbReference type="InterPro" id="IPR014030">
    <property type="entry name" value="Ketoacyl_synth_N"/>
</dbReference>
<feature type="active site" description="Proton acceptor; for dehydratase activity" evidence="8">
    <location>
        <position position="1008"/>
    </location>
</feature>
<dbReference type="PROSITE" id="PS52004">
    <property type="entry name" value="KS3_2"/>
    <property type="match status" value="1"/>
</dbReference>
<evidence type="ECO:0000313" key="11">
    <source>
        <dbReference type="EMBL" id="KAK2603636.1"/>
    </source>
</evidence>
<keyword evidence="2" id="KW-0597">Phosphoprotein</keyword>
<dbReference type="Proteomes" id="UP001251528">
    <property type="component" value="Unassembled WGS sequence"/>
</dbReference>
<feature type="domain" description="PKS/mFAS DH" evidence="10">
    <location>
        <begin position="976"/>
        <end position="1291"/>
    </location>
</feature>
<dbReference type="FunFam" id="3.40.50.720:FF:000209">
    <property type="entry name" value="Polyketide synthase Pks12"/>
    <property type="match status" value="1"/>
</dbReference>
<dbReference type="SUPFAM" id="SSF47336">
    <property type="entry name" value="ACP-like"/>
    <property type="match status" value="1"/>
</dbReference>
<feature type="domain" description="Ketosynthase family 3 (KS3)" evidence="9">
    <location>
        <begin position="56"/>
        <end position="475"/>
    </location>
</feature>
<evidence type="ECO:0000256" key="5">
    <source>
        <dbReference type="ARBA" id="ARBA00023002"/>
    </source>
</evidence>
<evidence type="ECO:0000259" key="9">
    <source>
        <dbReference type="PROSITE" id="PS52004"/>
    </source>
</evidence>
<dbReference type="Pfam" id="PF00107">
    <property type="entry name" value="ADH_zinc_N"/>
    <property type="match status" value="1"/>
</dbReference>
<dbReference type="InterPro" id="IPR036736">
    <property type="entry name" value="ACP-like_sf"/>
</dbReference>
<dbReference type="Pfam" id="PF16197">
    <property type="entry name" value="KAsynt_C_assoc"/>
    <property type="match status" value="1"/>
</dbReference>